<evidence type="ECO:0000259" key="3">
    <source>
        <dbReference type="Pfam" id="PF24547"/>
    </source>
</evidence>
<dbReference type="InterPro" id="IPR038174">
    <property type="entry name" value="Strep_pil_link_sf"/>
</dbReference>
<keyword evidence="1" id="KW-1133">Transmembrane helix</keyword>
<dbReference type="Pfam" id="PF24547">
    <property type="entry name" value="DUF7601"/>
    <property type="match status" value="1"/>
</dbReference>
<name>A0ABX2H2D4_9FIRM</name>
<feature type="domain" description="DUF7601" evidence="3">
    <location>
        <begin position="226"/>
        <end position="332"/>
    </location>
</feature>
<dbReference type="EMBL" id="JAAWUZ010000064">
    <property type="protein sequence ID" value="NSG31191.1"/>
    <property type="molecule type" value="Genomic_DNA"/>
</dbReference>
<gene>
    <name evidence="4" type="ORF">HFM93_13145</name>
</gene>
<sequence>MSMKKFTKKMLAIVAAVAMTMGMAMPAFAADPSSAQDTKNNAKEAYIKKTYNTEVKKEMTFTFAATQVKDASRDDLVKTDLTCDIPNIKFEAADLNSGAGTYTKLSDTAITFGTLEEAGKYEYTVTESATTNPVVTNNDYEKLIMSQAEYKMDVYVVEKSGKLEIDKILVTKTKNDKGDPDTETGKVDIGKNDSNGFNFTNTYVQEAGTGETPDPTDPDPNYTENGALKVSKTIDAQGETPSDSASFSFTAKFVFPEGTDAATLGGVKGNGADVSLTGGTYEFNLKHGQNMKFTGLPVGTKITVTETGAANYKASASFVLNGGTATTRAAGKYHEDLTVVTDGKLGQKTNTVDVTNTYNYVPTTGIIMNTLPYVLMVALCAAALFGFVAFKRKKVQK</sequence>
<evidence type="ECO:0000313" key="5">
    <source>
        <dbReference type="Proteomes" id="UP000821846"/>
    </source>
</evidence>
<evidence type="ECO:0000256" key="2">
    <source>
        <dbReference type="SAM" id="SignalP"/>
    </source>
</evidence>
<accession>A0ABX2H2D4</accession>
<reference evidence="4 5" key="1">
    <citation type="journal article" date="2020" name="Cell Host Microbe">
        <title>Functional and Genomic Variation between Human-Derived Isolates of Lachnospiraceae Reveals Inter- and Intra-Species Diversity.</title>
        <authorList>
            <person name="Sorbara M.T."/>
            <person name="Littmann E.R."/>
            <person name="Fontana E."/>
            <person name="Moody T.U."/>
            <person name="Kohout C.E."/>
            <person name="Gjonbalaj M."/>
            <person name="Eaton V."/>
            <person name="Seok R."/>
            <person name="Leiner I.M."/>
            <person name="Pamer E.G."/>
        </authorList>
    </citation>
    <scope>NUCLEOTIDE SEQUENCE [LARGE SCALE GENOMIC DNA]</scope>
    <source>
        <strain evidence="4 5">MSK.14.16</strain>
    </source>
</reference>
<organism evidence="4 5">
    <name type="scientific">Faecalicatena fissicatena</name>
    <dbReference type="NCBI Taxonomy" id="290055"/>
    <lineage>
        <taxon>Bacteria</taxon>
        <taxon>Bacillati</taxon>
        <taxon>Bacillota</taxon>
        <taxon>Clostridia</taxon>
        <taxon>Lachnospirales</taxon>
        <taxon>Lachnospiraceae</taxon>
        <taxon>Faecalicatena</taxon>
    </lineage>
</organism>
<keyword evidence="1" id="KW-0472">Membrane</keyword>
<keyword evidence="1" id="KW-0812">Transmembrane</keyword>
<feature type="chain" id="PRO_5046050534" description="DUF7601 domain-containing protein" evidence="2">
    <location>
        <begin position="30"/>
        <end position="397"/>
    </location>
</feature>
<evidence type="ECO:0000256" key="1">
    <source>
        <dbReference type="SAM" id="Phobius"/>
    </source>
</evidence>
<dbReference type="Proteomes" id="UP000821846">
    <property type="component" value="Unassembled WGS sequence"/>
</dbReference>
<dbReference type="InterPro" id="IPR055382">
    <property type="entry name" value="DUF7601"/>
</dbReference>
<protein>
    <recommendedName>
        <fullName evidence="3">DUF7601 domain-containing protein</fullName>
    </recommendedName>
</protein>
<dbReference type="Gene3D" id="2.60.40.1140">
    <property type="entry name" value="Collagen-binding surface protein Cna, B-type domain"/>
    <property type="match status" value="1"/>
</dbReference>
<proteinExistence type="predicted"/>
<feature type="transmembrane region" description="Helical" evidence="1">
    <location>
        <begin position="371"/>
        <end position="390"/>
    </location>
</feature>
<feature type="signal peptide" evidence="2">
    <location>
        <begin position="1"/>
        <end position="29"/>
    </location>
</feature>
<dbReference type="Gene3D" id="2.60.40.3050">
    <property type="match status" value="1"/>
</dbReference>
<comment type="caution">
    <text evidence="4">The sequence shown here is derived from an EMBL/GenBank/DDBJ whole genome shotgun (WGS) entry which is preliminary data.</text>
</comment>
<evidence type="ECO:0000313" key="4">
    <source>
        <dbReference type="EMBL" id="NSG31191.1"/>
    </source>
</evidence>
<dbReference type="RefSeq" id="WP_173866912.1">
    <property type="nucleotide sequence ID" value="NZ_JAAWUU010000061.1"/>
</dbReference>
<keyword evidence="2" id="KW-0732">Signal</keyword>
<keyword evidence="5" id="KW-1185">Reference proteome</keyword>